<evidence type="ECO:0000259" key="6">
    <source>
        <dbReference type="PROSITE" id="PS51332"/>
    </source>
</evidence>
<evidence type="ECO:0000313" key="9">
    <source>
        <dbReference type="Proteomes" id="UP000051096"/>
    </source>
</evidence>
<dbReference type="InterPro" id="IPR036724">
    <property type="entry name" value="Cobalamin-bd_sf"/>
</dbReference>
<keyword evidence="3" id="KW-0479">Metal-binding</keyword>
<dbReference type="InterPro" id="IPR034466">
    <property type="entry name" value="Methyltransferase_Class_B"/>
</dbReference>
<dbReference type="GO" id="GO:0051539">
    <property type="term" value="F:4 iron, 4 sulfur cluster binding"/>
    <property type="evidence" value="ECO:0007669"/>
    <property type="project" value="UniProtKB-KW"/>
</dbReference>
<dbReference type="PROSITE" id="PS51332">
    <property type="entry name" value="B12_BINDING"/>
    <property type="match status" value="1"/>
</dbReference>
<dbReference type="SUPFAM" id="SSF52242">
    <property type="entry name" value="Cobalamin (vitamin B12)-binding domain"/>
    <property type="match status" value="1"/>
</dbReference>
<keyword evidence="4" id="KW-0408">Iron</keyword>
<evidence type="ECO:0000256" key="1">
    <source>
        <dbReference type="ARBA" id="ARBA00001966"/>
    </source>
</evidence>
<feature type="domain" description="B12-binding" evidence="6">
    <location>
        <begin position="1"/>
        <end position="137"/>
    </location>
</feature>
<evidence type="ECO:0000256" key="2">
    <source>
        <dbReference type="ARBA" id="ARBA00022691"/>
    </source>
</evidence>
<keyword evidence="2" id="KW-0949">S-adenosyl-L-methionine</keyword>
<dbReference type="Pfam" id="PF04055">
    <property type="entry name" value="Radical_SAM"/>
    <property type="match status" value="1"/>
</dbReference>
<dbReference type="SFLD" id="SFLDG01123">
    <property type="entry name" value="methyltransferase_(Class_B)"/>
    <property type="match status" value="1"/>
</dbReference>
<dbReference type="InterPro" id="IPR006638">
    <property type="entry name" value="Elp3/MiaA/NifB-like_rSAM"/>
</dbReference>
<accession>A0A0S8GLK2</accession>
<dbReference type="Gene3D" id="3.80.30.20">
    <property type="entry name" value="tm_1862 like domain"/>
    <property type="match status" value="1"/>
</dbReference>
<protein>
    <submittedName>
        <fullName evidence="8">Uncharacterized protein</fullName>
    </submittedName>
</protein>
<comment type="cofactor">
    <cofactor evidence="1">
        <name>[4Fe-4S] cluster</name>
        <dbReference type="ChEBI" id="CHEBI:49883"/>
    </cofactor>
</comment>
<dbReference type="SFLD" id="SFLDS00029">
    <property type="entry name" value="Radical_SAM"/>
    <property type="match status" value="1"/>
</dbReference>
<dbReference type="PANTHER" id="PTHR43409:SF16">
    <property type="entry name" value="SLR0320 PROTEIN"/>
    <property type="match status" value="1"/>
</dbReference>
<dbReference type="EMBL" id="LJUO01000007">
    <property type="protein sequence ID" value="KPK73537.1"/>
    <property type="molecule type" value="Genomic_DNA"/>
</dbReference>
<dbReference type="GO" id="GO:0046872">
    <property type="term" value="F:metal ion binding"/>
    <property type="evidence" value="ECO:0007669"/>
    <property type="project" value="UniProtKB-KW"/>
</dbReference>
<organism evidence="8 9">
    <name type="scientific">candidate division WOR_3 bacterium SM23_60</name>
    <dbReference type="NCBI Taxonomy" id="1703780"/>
    <lineage>
        <taxon>Bacteria</taxon>
        <taxon>Bacteria division WOR-3</taxon>
    </lineage>
</organism>
<name>A0A0S8GLK2_UNCW3</name>
<proteinExistence type="predicted"/>
<dbReference type="SFLD" id="SFLDG01082">
    <property type="entry name" value="B12-binding_domain_containing"/>
    <property type="match status" value="1"/>
</dbReference>
<evidence type="ECO:0000313" key="8">
    <source>
        <dbReference type="EMBL" id="KPK73537.1"/>
    </source>
</evidence>
<reference evidence="8 9" key="1">
    <citation type="journal article" date="2015" name="Microbiome">
        <title>Genomic resolution of linkages in carbon, nitrogen, and sulfur cycling among widespread estuary sediment bacteria.</title>
        <authorList>
            <person name="Baker B.J."/>
            <person name="Lazar C.S."/>
            <person name="Teske A.P."/>
            <person name="Dick G.J."/>
        </authorList>
    </citation>
    <scope>NUCLEOTIDE SEQUENCE [LARGE SCALE GENOMIC DNA]</scope>
    <source>
        <strain evidence="8">SM23_60</strain>
    </source>
</reference>
<dbReference type="PROSITE" id="PS51918">
    <property type="entry name" value="RADICAL_SAM"/>
    <property type="match status" value="1"/>
</dbReference>
<dbReference type="GO" id="GO:0031419">
    <property type="term" value="F:cobalamin binding"/>
    <property type="evidence" value="ECO:0007669"/>
    <property type="project" value="InterPro"/>
</dbReference>
<dbReference type="SMART" id="SM00729">
    <property type="entry name" value="Elp3"/>
    <property type="match status" value="1"/>
</dbReference>
<dbReference type="Gene3D" id="3.40.50.280">
    <property type="entry name" value="Cobalamin-binding domain"/>
    <property type="match status" value="1"/>
</dbReference>
<sequence length="478" mass="54379">MIDVLLVNPRETGGFFERMPPLGLAYIAANLEKHGHSVRVVDFDVDNTPLTKWLEKLQPQFLGISGTTHTRFESFRLAQEAKEYNREIITIYGGVHATFTSVDTLQTVRAIDFVVRGEGEQTMVSLINAARHRHPLATVPGIAYRDGDEVRETEPAERIQDLDSLPKPAFHLLNMEEYALNMEFVNKKGISLITSRGCQARCVFCSASRMFDYRVTTHSAARVLDELEFLLDTYGFQGVKIFDSTFTMKRDHVSAFCAEVMRRQRAFPWECEIRVGTVDEPLLTQMRDAGCYYVNFGIESASEKVLNTMGKGFTVKQAHALIELCKKVGVKTKIFFSYGHIGETMDDVQQTFDFIARHENNITTVASGAGIRIYPGTYLEEYARMHGLLPANFRWSLPYDEPRLAGILQARSVPLLIQPQLGYAELEEIALRIYSKRFAGWTGIRRGMRKVTDPEKLKKLMQLVKTGIKCRYFARGRR</sequence>
<dbReference type="InterPro" id="IPR007197">
    <property type="entry name" value="rSAM"/>
</dbReference>
<dbReference type="Pfam" id="PF02310">
    <property type="entry name" value="B12-binding"/>
    <property type="match status" value="1"/>
</dbReference>
<dbReference type="InterPro" id="IPR006158">
    <property type="entry name" value="Cobalamin-bd"/>
</dbReference>
<dbReference type="PANTHER" id="PTHR43409">
    <property type="entry name" value="ANAEROBIC MAGNESIUM-PROTOPORPHYRIN IX MONOMETHYL ESTER CYCLASE-RELATED"/>
    <property type="match status" value="1"/>
</dbReference>
<dbReference type="InterPro" id="IPR023404">
    <property type="entry name" value="rSAM_horseshoe"/>
</dbReference>
<comment type="caution">
    <text evidence="8">The sequence shown here is derived from an EMBL/GenBank/DDBJ whole genome shotgun (WGS) entry which is preliminary data.</text>
</comment>
<evidence type="ECO:0000256" key="3">
    <source>
        <dbReference type="ARBA" id="ARBA00022723"/>
    </source>
</evidence>
<evidence type="ECO:0000256" key="4">
    <source>
        <dbReference type="ARBA" id="ARBA00023004"/>
    </source>
</evidence>
<dbReference type="CDD" id="cd02068">
    <property type="entry name" value="radical_SAM_B12_BD"/>
    <property type="match status" value="1"/>
</dbReference>
<evidence type="ECO:0000259" key="7">
    <source>
        <dbReference type="PROSITE" id="PS51918"/>
    </source>
</evidence>
<evidence type="ECO:0000256" key="5">
    <source>
        <dbReference type="ARBA" id="ARBA00023014"/>
    </source>
</evidence>
<feature type="domain" description="Radical SAM core" evidence="7">
    <location>
        <begin position="184"/>
        <end position="437"/>
    </location>
</feature>
<dbReference type="GO" id="GO:0005829">
    <property type="term" value="C:cytosol"/>
    <property type="evidence" value="ECO:0007669"/>
    <property type="project" value="TreeGrafter"/>
</dbReference>
<keyword evidence="5" id="KW-0411">Iron-sulfur</keyword>
<dbReference type="CDD" id="cd01335">
    <property type="entry name" value="Radical_SAM"/>
    <property type="match status" value="1"/>
</dbReference>
<dbReference type="Proteomes" id="UP000051096">
    <property type="component" value="Unassembled WGS sequence"/>
</dbReference>
<dbReference type="InterPro" id="IPR058240">
    <property type="entry name" value="rSAM_sf"/>
</dbReference>
<dbReference type="GO" id="GO:0003824">
    <property type="term" value="F:catalytic activity"/>
    <property type="evidence" value="ECO:0007669"/>
    <property type="project" value="InterPro"/>
</dbReference>
<dbReference type="SUPFAM" id="SSF102114">
    <property type="entry name" value="Radical SAM enzymes"/>
    <property type="match status" value="1"/>
</dbReference>
<gene>
    <name evidence="8" type="ORF">AMJ87_01420</name>
</gene>
<dbReference type="AlphaFoldDB" id="A0A0S8GLK2"/>
<dbReference type="InterPro" id="IPR051198">
    <property type="entry name" value="BchE-like"/>
</dbReference>